<evidence type="ECO:0008006" key="3">
    <source>
        <dbReference type="Google" id="ProtNLM"/>
    </source>
</evidence>
<comment type="caution">
    <text evidence="1">The sequence shown here is derived from an EMBL/GenBank/DDBJ whole genome shotgun (WGS) entry which is preliminary data.</text>
</comment>
<gene>
    <name evidence="1" type="ORF">LEP1GSC178_2017</name>
</gene>
<protein>
    <recommendedName>
        <fullName evidence="3">ApeA N-terminal domain-containing protein</fullName>
    </recommendedName>
</protein>
<dbReference type="Proteomes" id="UP000018720">
    <property type="component" value="Unassembled WGS sequence"/>
</dbReference>
<keyword evidence="2" id="KW-1185">Reference proteome</keyword>
<sequence>MSATDQKVRGEYFPLGFKESFYEPYLTAEIAQLILNKATNLNHSISKWKKLGTFRFEGKKLNGESISGETSFAKIEQILKGNREYLSNGTVIPELPITWMDSSIAIQLNFYAPENGSEKSLTIELNTKGSHNYPILPRIDREGMAFSSTLDTLEKILYNVKIDLVKNSNLMLVGSNNYWLEKLITYLNTSVSLIENMLIMLYYKAKHDHSTFGWQFDEQKLGQTYSRRLTDKISWVYTITGKHLPDLTEELKALNELKAVRNHLNHFDPPVFACTIEDVADWLNRSYYIARLALKVRQTVNSSVSGNLIKLLLSKPVLYSPNDPGKVRYKQTATGYKSCFVGE</sequence>
<accession>A0ABN0HEG0</accession>
<name>A0ABN0HEG0_9LEPT</name>
<organism evidence="1 2">
    <name type="scientific">Leptospira licerasiae str. MMD4847</name>
    <dbReference type="NCBI Taxonomy" id="1049971"/>
    <lineage>
        <taxon>Bacteria</taxon>
        <taxon>Pseudomonadati</taxon>
        <taxon>Spirochaetota</taxon>
        <taxon>Spirochaetia</taxon>
        <taxon>Leptospirales</taxon>
        <taxon>Leptospiraceae</taxon>
        <taxon>Leptospira</taxon>
    </lineage>
</organism>
<evidence type="ECO:0000313" key="1">
    <source>
        <dbReference type="EMBL" id="EJZ44059.1"/>
    </source>
</evidence>
<reference evidence="1 2" key="1">
    <citation type="submission" date="2012-08" db="EMBL/GenBank/DDBJ databases">
        <authorList>
            <person name="Harkins D.M."/>
            <person name="Durkin A.S."/>
            <person name="Selengut J.D."/>
            <person name="Sanka R."/>
            <person name="DePew J."/>
            <person name="Purushe J."/>
            <person name="Matthias M.A."/>
            <person name="Vinetz J.M."/>
            <person name="Sutton G.G."/>
            <person name="Nelson W.C."/>
            <person name="Fouts D.E."/>
        </authorList>
    </citation>
    <scope>NUCLEOTIDE SEQUENCE [LARGE SCALE GENOMIC DNA]</scope>
    <source>
        <strain evidence="1 2">MMD4847</strain>
    </source>
</reference>
<proteinExistence type="predicted"/>
<evidence type="ECO:0000313" key="2">
    <source>
        <dbReference type="Proteomes" id="UP000018720"/>
    </source>
</evidence>
<dbReference type="EMBL" id="AHOM02000001">
    <property type="protein sequence ID" value="EJZ44059.1"/>
    <property type="molecule type" value="Genomic_DNA"/>
</dbReference>